<dbReference type="InterPro" id="IPR005511">
    <property type="entry name" value="SMP-30"/>
</dbReference>
<proteinExistence type="inferred from homology"/>
<evidence type="ECO:0000256" key="1">
    <source>
        <dbReference type="ARBA" id="ARBA00008853"/>
    </source>
</evidence>
<dbReference type="InterPro" id="IPR011042">
    <property type="entry name" value="6-blade_b-propeller_TolB-like"/>
</dbReference>
<sequence>TQGLASEIQKTQPLGSLYTFDSKRHLTKHVDKIRIANGLPFNEEIKKMYYIDSLAGTVDQFDFHLTTNRQVLFTLKKHNIPRMPDGMTIDTDGNLWITSTAFERKNLDELHVTTGAFEIDGQKLPPPANGAIYKITKTG</sequence>
<keyword evidence="6" id="KW-1185">Reference proteome</keyword>
<evidence type="ECO:0000313" key="5">
    <source>
        <dbReference type="EMBL" id="RZC40813.1"/>
    </source>
</evidence>
<keyword evidence="3" id="KW-0862">Zinc</keyword>
<feature type="domain" description="SMP-30/Gluconolactonase/LRE-like region" evidence="4">
    <location>
        <begin position="10"/>
        <end position="99"/>
    </location>
</feature>
<feature type="binding site" evidence="3">
    <location>
        <position position="85"/>
    </location>
    <ligand>
        <name>a divalent metal cation</name>
        <dbReference type="ChEBI" id="CHEBI:60240"/>
    </ligand>
</feature>
<evidence type="ECO:0000256" key="2">
    <source>
        <dbReference type="PIRSR" id="PIRSR605511-1"/>
    </source>
</evidence>
<dbReference type="EMBL" id="QDEB01022899">
    <property type="protein sequence ID" value="RZC40813.1"/>
    <property type="molecule type" value="Genomic_DNA"/>
</dbReference>
<dbReference type="Pfam" id="PF08450">
    <property type="entry name" value="SGL"/>
    <property type="match status" value="1"/>
</dbReference>
<feature type="non-terminal residue" evidence="5">
    <location>
        <position position="139"/>
    </location>
</feature>
<gene>
    <name evidence="5" type="ORF">BDFB_013175</name>
</gene>
<comment type="similarity">
    <text evidence="1">Belongs to the SMP-30/CGR1 family.</text>
</comment>
<dbReference type="Gene3D" id="2.120.10.30">
    <property type="entry name" value="TolB, C-terminal domain"/>
    <property type="match status" value="1"/>
</dbReference>
<name>A0A482W888_ASBVE</name>
<feature type="binding site" evidence="3">
    <location>
        <position position="37"/>
    </location>
    <ligand>
        <name>a divalent metal cation</name>
        <dbReference type="ChEBI" id="CHEBI:60240"/>
    </ligand>
</feature>
<dbReference type="OrthoDB" id="423498at2759"/>
<dbReference type="AlphaFoldDB" id="A0A482W888"/>
<feature type="active site" description="Proton donor/acceptor" evidence="2">
    <location>
        <position position="85"/>
    </location>
</feature>
<dbReference type="PANTHER" id="PTHR10907">
    <property type="entry name" value="REGUCALCIN"/>
    <property type="match status" value="1"/>
</dbReference>
<keyword evidence="3" id="KW-0479">Metal-binding</keyword>
<protein>
    <submittedName>
        <fullName evidence="5">SGL domain containing protein</fullName>
    </submittedName>
</protein>
<dbReference type="PRINTS" id="PR01790">
    <property type="entry name" value="SMP30FAMILY"/>
</dbReference>
<evidence type="ECO:0000256" key="3">
    <source>
        <dbReference type="PIRSR" id="PIRSR605511-2"/>
    </source>
</evidence>
<dbReference type="STRING" id="1661398.A0A482W888"/>
<evidence type="ECO:0000313" key="6">
    <source>
        <dbReference type="Proteomes" id="UP000292052"/>
    </source>
</evidence>
<reference evidence="5 6" key="1">
    <citation type="submission" date="2017-03" db="EMBL/GenBank/DDBJ databases">
        <title>Genome of the blue death feigning beetle - Asbolus verrucosus.</title>
        <authorList>
            <person name="Rider S.D."/>
        </authorList>
    </citation>
    <scope>NUCLEOTIDE SEQUENCE [LARGE SCALE GENOMIC DNA]</scope>
    <source>
        <strain evidence="5">Butters</strain>
        <tissue evidence="5">Head and leg muscle</tissue>
    </source>
</reference>
<dbReference type="InterPro" id="IPR013658">
    <property type="entry name" value="SGL"/>
</dbReference>
<dbReference type="GO" id="GO:0019853">
    <property type="term" value="P:L-ascorbic acid biosynthetic process"/>
    <property type="evidence" value="ECO:0007669"/>
    <property type="project" value="TreeGrafter"/>
</dbReference>
<feature type="non-terminal residue" evidence="5">
    <location>
        <position position="1"/>
    </location>
</feature>
<evidence type="ECO:0000259" key="4">
    <source>
        <dbReference type="Pfam" id="PF08450"/>
    </source>
</evidence>
<organism evidence="5 6">
    <name type="scientific">Asbolus verrucosus</name>
    <name type="common">Desert ironclad beetle</name>
    <dbReference type="NCBI Taxonomy" id="1661398"/>
    <lineage>
        <taxon>Eukaryota</taxon>
        <taxon>Metazoa</taxon>
        <taxon>Ecdysozoa</taxon>
        <taxon>Arthropoda</taxon>
        <taxon>Hexapoda</taxon>
        <taxon>Insecta</taxon>
        <taxon>Pterygota</taxon>
        <taxon>Neoptera</taxon>
        <taxon>Endopterygota</taxon>
        <taxon>Coleoptera</taxon>
        <taxon>Polyphaga</taxon>
        <taxon>Cucujiformia</taxon>
        <taxon>Tenebrionidae</taxon>
        <taxon>Pimeliinae</taxon>
        <taxon>Asbolus</taxon>
    </lineage>
</organism>
<dbReference type="PANTHER" id="PTHR10907:SF66">
    <property type="entry name" value="MIP34848P1-RELATED"/>
    <property type="match status" value="1"/>
</dbReference>
<dbReference type="Proteomes" id="UP000292052">
    <property type="component" value="Unassembled WGS sequence"/>
</dbReference>
<comment type="cofactor">
    <cofactor evidence="3">
        <name>Zn(2+)</name>
        <dbReference type="ChEBI" id="CHEBI:29105"/>
    </cofactor>
    <text evidence="3">Binds 1 divalent metal cation per subunit.</text>
</comment>
<dbReference type="GO" id="GO:0005509">
    <property type="term" value="F:calcium ion binding"/>
    <property type="evidence" value="ECO:0007669"/>
    <property type="project" value="TreeGrafter"/>
</dbReference>
<comment type="caution">
    <text evidence="5">The sequence shown here is derived from an EMBL/GenBank/DDBJ whole genome shotgun (WGS) entry which is preliminary data.</text>
</comment>
<accession>A0A482W888</accession>
<dbReference type="SUPFAM" id="SSF63829">
    <property type="entry name" value="Calcium-dependent phosphotriesterase"/>
    <property type="match status" value="1"/>
</dbReference>
<dbReference type="GO" id="GO:0004341">
    <property type="term" value="F:gluconolactonase activity"/>
    <property type="evidence" value="ECO:0007669"/>
    <property type="project" value="TreeGrafter"/>
</dbReference>